<protein>
    <submittedName>
        <fullName evidence="1">Uncharacterized protein</fullName>
    </submittedName>
</protein>
<dbReference type="OrthoDB" id="300641at2759"/>
<accession>A0A8H5BTJ1</accession>
<comment type="caution">
    <text evidence="1">The sequence shown here is derived from an EMBL/GenBank/DDBJ whole genome shotgun (WGS) entry which is preliminary data.</text>
</comment>
<dbReference type="Gene3D" id="2.60.120.260">
    <property type="entry name" value="Galactose-binding domain-like"/>
    <property type="match status" value="1"/>
</dbReference>
<evidence type="ECO:0000313" key="1">
    <source>
        <dbReference type="EMBL" id="KAF5329085.1"/>
    </source>
</evidence>
<dbReference type="SUPFAM" id="SSF49785">
    <property type="entry name" value="Galactose-binding domain-like"/>
    <property type="match status" value="1"/>
</dbReference>
<evidence type="ECO:0000313" key="2">
    <source>
        <dbReference type="Proteomes" id="UP000541558"/>
    </source>
</evidence>
<organism evidence="1 2">
    <name type="scientific">Ephemerocybe angulata</name>
    <dbReference type="NCBI Taxonomy" id="980116"/>
    <lineage>
        <taxon>Eukaryota</taxon>
        <taxon>Fungi</taxon>
        <taxon>Dikarya</taxon>
        <taxon>Basidiomycota</taxon>
        <taxon>Agaricomycotina</taxon>
        <taxon>Agaricomycetes</taxon>
        <taxon>Agaricomycetidae</taxon>
        <taxon>Agaricales</taxon>
        <taxon>Agaricineae</taxon>
        <taxon>Psathyrellaceae</taxon>
        <taxon>Ephemerocybe</taxon>
    </lineage>
</organism>
<proteinExistence type="predicted"/>
<keyword evidence="2" id="KW-1185">Reference proteome</keyword>
<dbReference type="EMBL" id="JAACJK010000122">
    <property type="protein sequence ID" value="KAF5329085.1"/>
    <property type="molecule type" value="Genomic_DNA"/>
</dbReference>
<sequence>MASGLKYFSSKYGFGWGSAGVLDGWAYIRSGCKNVTEAREASIRLGSGRRRSVRLWTHGSMNNHGKHQEGEFIDEGWVSSETHITKEMLAENNFERLEHVTVRVWIDHTRRGVSRCINYYY</sequence>
<dbReference type="InterPro" id="IPR008979">
    <property type="entry name" value="Galactose-bd-like_sf"/>
</dbReference>
<name>A0A8H5BTJ1_9AGAR</name>
<gene>
    <name evidence="1" type="ORF">D9611_014306</name>
</gene>
<dbReference type="AlphaFoldDB" id="A0A8H5BTJ1"/>
<dbReference type="Proteomes" id="UP000541558">
    <property type="component" value="Unassembled WGS sequence"/>
</dbReference>
<reference evidence="1 2" key="1">
    <citation type="journal article" date="2020" name="ISME J.">
        <title>Uncovering the hidden diversity of litter-decomposition mechanisms in mushroom-forming fungi.</title>
        <authorList>
            <person name="Floudas D."/>
            <person name="Bentzer J."/>
            <person name="Ahren D."/>
            <person name="Johansson T."/>
            <person name="Persson P."/>
            <person name="Tunlid A."/>
        </authorList>
    </citation>
    <scope>NUCLEOTIDE SEQUENCE [LARGE SCALE GENOMIC DNA]</scope>
    <source>
        <strain evidence="1 2">CBS 175.51</strain>
    </source>
</reference>